<sequence length="336" mass="37844">MRLSGHDAVIRSDYHSSQAIGTLSCPTRATHVGTTIRCGHLAICRIGAKWQVAMTFPALSRRVATPINRCKRRSHRRNIYSNCNTPEVSTPQKCARSESLRSTWMTNGSDSMEEDQDLNQEADVESETLQVFVQLQRPLSDWVYWQRDVVALPDCWTRVFAVFCGNILWLYRYEDASARSLLVRMRVTVLDDGNDGRHLLFRDVATATSVQLYMPDAAAFYRWHSHVSTALAKFPPVEEEEESARQSAAVVPAVASAMKKKRFWKALATVVVAGTKTSSTGQVSTHEESAMVMFDGRNRKTLGQRWKTVTATLKSALKRNKRHPQLQLREGRGTVG</sequence>
<evidence type="ECO:0000313" key="2">
    <source>
        <dbReference type="Proteomes" id="UP000052943"/>
    </source>
</evidence>
<evidence type="ECO:0008006" key="3">
    <source>
        <dbReference type="Google" id="ProtNLM"/>
    </source>
</evidence>
<evidence type="ECO:0000313" key="1">
    <source>
        <dbReference type="EMBL" id="KUF79510.1"/>
    </source>
</evidence>
<comment type="caution">
    <text evidence="1">The sequence shown here is derived from an EMBL/GenBank/DDBJ whole genome shotgun (WGS) entry which is preliminary data.</text>
</comment>
<organism evidence="1 2">
    <name type="scientific">Phytophthora nicotianae</name>
    <name type="common">Potato buckeye rot agent</name>
    <name type="synonym">Phytophthora parasitica</name>
    <dbReference type="NCBI Taxonomy" id="4792"/>
    <lineage>
        <taxon>Eukaryota</taxon>
        <taxon>Sar</taxon>
        <taxon>Stramenopiles</taxon>
        <taxon>Oomycota</taxon>
        <taxon>Peronosporomycetes</taxon>
        <taxon>Peronosporales</taxon>
        <taxon>Peronosporaceae</taxon>
        <taxon>Phytophthora</taxon>
    </lineage>
</organism>
<dbReference type="Proteomes" id="UP000052943">
    <property type="component" value="Unassembled WGS sequence"/>
</dbReference>
<dbReference type="PROSITE" id="PS51257">
    <property type="entry name" value="PROKAR_LIPOPROTEIN"/>
    <property type="match status" value="1"/>
</dbReference>
<name>A0A0W8C679_PHYNI</name>
<dbReference type="EMBL" id="LNFO01004800">
    <property type="protein sequence ID" value="KUF79510.1"/>
    <property type="molecule type" value="Genomic_DNA"/>
</dbReference>
<accession>A0A0W8C679</accession>
<gene>
    <name evidence="1" type="ORF">AM587_10002367</name>
</gene>
<reference evidence="1 2" key="1">
    <citation type="submission" date="2015-11" db="EMBL/GenBank/DDBJ databases">
        <title>Genomes and virulence difference between two physiological races of Phytophthora nicotianae.</title>
        <authorList>
            <person name="Liu H."/>
            <person name="Ma X."/>
            <person name="Yu H."/>
            <person name="Fang D."/>
            <person name="Li Y."/>
            <person name="Wang X."/>
            <person name="Wang W."/>
            <person name="Dong Y."/>
            <person name="Xiao B."/>
        </authorList>
    </citation>
    <scope>NUCLEOTIDE SEQUENCE [LARGE SCALE GENOMIC DNA]</scope>
    <source>
        <strain evidence="2">race 0</strain>
    </source>
</reference>
<proteinExistence type="predicted"/>
<dbReference type="OrthoDB" id="165579at2759"/>
<dbReference type="AlphaFoldDB" id="A0A0W8C679"/>
<protein>
    <recommendedName>
        <fullName evidence="3">PH domain-containing protein</fullName>
    </recommendedName>
</protein>